<evidence type="ECO:0000259" key="2">
    <source>
        <dbReference type="Pfam" id="PF19313"/>
    </source>
</evidence>
<evidence type="ECO:0000313" key="4">
    <source>
        <dbReference type="Proteomes" id="UP000652231"/>
    </source>
</evidence>
<feature type="chain" id="PRO_5035202898" description="DUF5916 domain-containing protein" evidence="1">
    <location>
        <begin position="23"/>
        <end position="829"/>
    </location>
</feature>
<organism evidence="3 4">
    <name type="scientific">Planktosalinus lacus</name>
    <dbReference type="NCBI Taxonomy" id="1526573"/>
    <lineage>
        <taxon>Bacteria</taxon>
        <taxon>Pseudomonadati</taxon>
        <taxon>Bacteroidota</taxon>
        <taxon>Flavobacteriia</taxon>
        <taxon>Flavobacteriales</taxon>
        <taxon>Flavobacteriaceae</taxon>
        <taxon>Planktosalinus</taxon>
    </lineage>
</organism>
<dbReference type="SUPFAM" id="SSF49344">
    <property type="entry name" value="CBD9-like"/>
    <property type="match status" value="1"/>
</dbReference>
<accession>A0A8J2V827</accession>
<reference evidence="3" key="1">
    <citation type="journal article" date="2014" name="Int. J. Syst. Evol. Microbiol.">
        <title>Complete genome sequence of Corynebacterium casei LMG S-19264T (=DSM 44701T), isolated from a smear-ripened cheese.</title>
        <authorList>
            <consortium name="US DOE Joint Genome Institute (JGI-PGF)"/>
            <person name="Walter F."/>
            <person name="Albersmeier A."/>
            <person name="Kalinowski J."/>
            <person name="Ruckert C."/>
        </authorList>
    </citation>
    <scope>NUCLEOTIDE SEQUENCE</scope>
    <source>
        <strain evidence="3">CGMCC 1.12924</strain>
    </source>
</reference>
<dbReference type="InterPro" id="IPR045670">
    <property type="entry name" value="DUF5916"/>
</dbReference>
<feature type="signal peptide" evidence="1">
    <location>
        <begin position="1"/>
        <end position="22"/>
    </location>
</feature>
<evidence type="ECO:0000313" key="3">
    <source>
        <dbReference type="EMBL" id="GGD82931.1"/>
    </source>
</evidence>
<reference evidence="3" key="2">
    <citation type="submission" date="2020-09" db="EMBL/GenBank/DDBJ databases">
        <authorList>
            <person name="Sun Q."/>
            <person name="Zhou Y."/>
        </authorList>
    </citation>
    <scope>NUCLEOTIDE SEQUENCE</scope>
    <source>
        <strain evidence="3">CGMCC 1.12924</strain>
    </source>
</reference>
<proteinExistence type="predicted"/>
<protein>
    <recommendedName>
        <fullName evidence="2">DUF5916 domain-containing protein</fullName>
    </recommendedName>
</protein>
<keyword evidence="4" id="KW-1185">Reference proteome</keyword>
<dbReference type="Gene3D" id="2.60.40.1190">
    <property type="match status" value="1"/>
</dbReference>
<sequence length="829" mass="95874">MNKLFTRLLLSVLILSCIHSSAQTTDSIFRKKIVVSKVSTAPKIDGILDDKVWESAPIASNFIERQPVNGKPIPDSLKTEVKIIYDDLGIYFGAVMYDPEPDKILKELTERDEIGNDDFFFILLNGYNDRQQSLQFIVTAAGVQYDAKMTNDSEDSSWNAVWFSEVKINDDNWVAELFIPYSELRFPKKEVQTWGLNMEREFRRTRTRYSWNYIDNSKGGFSIYDGEIHGIENIKTPVRLSLQPYLSTYVNSFDGDSEVVFNGGMDLKYGINDAFTLDMVLIPDFGQTKFDETVLNLSAFEVQYAEQRPFFTEGTELFSKGGLFYSRRVGDAPSGYPNLNENETISSFPSKVDLVNATKVSGRTSGGLGVGVFNAVTKNAYATIQNSETQENREELVEPLTNYNVLVLDQRFGDNNSISVINTNVLREGSFRDANATAALLSITNKNNTFRYNVEAKSSWVLTDSTKFGMEGRAQVANISGKHRFTTAINFRTIDYDINDLGFSSNTNYINYYGYYGYRYLQPRGFLNNLNLNFNLNFNRRLQPDLYYAYNFNFNSNFVTKDFLAFGGGFEMTPFGVNDIYEPRVKGWYVKQPAYYNPWVWISTDYRKKFAVDLNTDFQKFDEKNRQIAEFRFSPRFRFSDKLKLITSVSAIFSSNEQGFVSFDNSQIIFGQRDRNTLITSLESQYIFNNKMAANVSFRHYFSEVDYHQYYTLQRDGSLEDNSFYTNPHDTTYNSWNLDVRYSWWFAPGSQLTFLYRNSIESFFENSGFSFSENFDNLFEKPQFHSFSIRISYFLDYNRTKNYFSKPQKEERVGLRFPPKMTLGNNQKG</sequence>
<gene>
    <name evidence="3" type="ORF">GCM10011312_03850</name>
</gene>
<evidence type="ECO:0000256" key="1">
    <source>
        <dbReference type="SAM" id="SignalP"/>
    </source>
</evidence>
<dbReference type="AlphaFoldDB" id="A0A8J2V827"/>
<name>A0A8J2V827_9FLAO</name>
<keyword evidence="1" id="KW-0732">Signal</keyword>
<dbReference type="CDD" id="cd09618">
    <property type="entry name" value="CBM9_like_2"/>
    <property type="match status" value="1"/>
</dbReference>
<dbReference type="EMBL" id="BMGK01000001">
    <property type="protein sequence ID" value="GGD82931.1"/>
    <property type="molecule type" value="Genomic_DNA"/>
</dbReference>
<comment type="caution">
    <text evidence="3">The sequence shown here is derived from an EMBL/GenBank/DDBJ whole genome shotgun (WGS) entry which is preliminary data.</text>
</comment>
<feature type="domain" description="DUF5916" evidence="2">
    <location>
        <begin position="236"/>
        <end position="804"/>
    </location>
</feature>
<dbReference type="Pfam" id="PF19313">
    <property type="entry name" value="DUF5916"/>
    <property type="match status" value="1"/>
</dbReference>
<dbReference type="RefSeq" id="WP_188438910.1">
    <property type="nucleotide sequence ID" value="NZ_BMGK01000001.1"/>
</dbReference>
<dbReference type="Proteomes" id="UP000652231">
    <property type="component" value="Unassembled WGS sequence"/>
</dbReference>